<reference evidence="1 2" key="1">
    <citation type="submission" date="2018-12" db="EMBL/GenBank/DDBJ databases">
        <authorList>
            <person name="Feng G."/>
            <person name="Zhu H."/>
        </authorList>
    </citation>
    <scope>NUCLEOTIDE SEQUENCE [LARGE SCALE GENOMIC DNA]</scope>
    <source>
        <strain evidence="1 2">LMG 26000</strain>
    </source>
</reference>
<proteinExistence type="predicted"/>
<name>A0A3R9NZF8_9BACT</name>
<dbReference type="RefSeq" id="WP_125440074.1">
    <property type="nucleotide sequence ID" value="NZ_RWIU01000007.1"/>
</dbReference>
<evidence type="ECO:0000313" key="2">
    <source>
        <dbReference type="Proteomes" id="UP000270291"/>
    </source>
</evidence>
<dbReference type="AlphaFoldDB" id="A0A3R9NZF8"/>
<dbReference type="Proteomes" id="UP000270291">
    <property type="component" value="Unassembled WGS sequence"/>
</dbReference>
<sequence>MLLSSSLLLLTAYPDTAHTRQHLPEVAVHAQHRTLTLRAPGETKGLHTAFGREMTPGRAVAVWHGPPDTARVYVVRAVRLRLGSRLPEAMKDLPKNRRNLPEGRLHLWLSPGTNANGPAAEQNLLPQKLLLTDETAVEKHGWLRFDVSAHRLVLPRSGTFVVAEGLPTTATETFLRHRILTTPYDGRTPPQDLNFQKIQPGTSTRSYRYEELRRPDGSTRLVATASFPTLAYRLVATAADCRSWILVSRRGQPPIWQSVPQDMAPMRKANPDASSADYNYELELEVEEL</sequence>
<dbReference type="EMBL" id="RWIU01000007">
    <property type="protein sequence ID" value="RSK40973.1"/>
    <property type="molecule type" value="Genomic_DNA"/>
</dbReference>
<keyword evidence="2" id="KW-1185">Reference proteome</keyword>
<gene>
    <name evidence="1" type="ORF">EI293_18720</name>
</gene>
<accession>A0A3R9NZF8</accession>
<organism evidence="1 2">
    <name type="scientific">Hymenobacter perfusus</name>
    <dbReference type="NCBI Taxonomy" id="1236770"/>
    <lineage>
        <taxon>Bacteria</taxon>
        <taxon>Pseudomonadati</taxon>
        <taxon>Bacteroidota</taxon>
        <taxon>Cytophagia</taxon>
        <taxon>Cytophagales</taxon>
        <taxon>Hymenobacteraceae</taxon>
        <taxon>Hymenobacter</taxon>
    </lineage>
</organism>
<dbReference type="OrthoDB" id="876838at2"/>
<comment type="caution">
    <text evidence="1">The sequence shown here is derived from an EMBL/GenBank/DDBJ whole genome shotgun (WGS) entry which is preliminary data.</text>
</comment>
<evidence type="ECO:0000313" key="1">
    <source>
        <dbReference type="EMBL" id="RSK40973.1"/>
    </source>
</evidence>
<protein>
    <submittedName>
        <fullName evidence="1">Uncharacterized protein</fullName>
    </submittedName>
</protein>